<evidence type="ECO:0000313" key="3">
    <source>
        <dbReference type="Proteomes" id="UP000499080"/>
    </source>
</evidence>
<dbReference type="InterPro" id="IPR008930">
    <property type="entry name" value="Terpenoid_cyclase/PrenylTrfase"/>
</dbReference>
<accession>A0A4Y2R7I1</accession>
<dbReference type="InterPro" id="IPR036595">
    <property type="entry name" value="A-macroglobulin_rcpt-bd_sf"/>
</dbReference>
<dbReference type="AlphaFoldDB" id="A0A4Y2R7I1"/>
<dbReference type="EMBL" id="BGPR01015945">
    <property type="protein sequence ID" value="GBN71239.1"/>
    <property type="molecule type" value="Genomic_DNA"/>
</dbReference>
<dbReference type="Pfam" id="PF07677">
    <property type="entry name" value="A2M_recep"/>
    <property type="match status" value="1"/>
</dbReference>
<dbReference type="InterPro" id="IPR050473">
    <property type="entry name" value="A2M/Complement_sys"/>
</dbReference>
<dbReference type="SMART" id="SM01361">
    <property type="entry name" value="A2M_recep"/>
    <property type="match status" value="1"/>
</dbReference>
<dbReference type="SUPFAM" id="SSF49410">
    <property type="entry name" value="Alpha-macroglobulin receptor domain"/>
    <property type="match status" value="1"/>
</dbReference>
<name>A0A4Y2R7I1_ARAVE</name>
<dbReference type="OrthoDB" id="6423155at2759"/>
<evidence type="ECO:0000259" key="1">
    <source>
        <dbReference type="SMART" id="SM01361"/>
    </source>
</evidence>
<dbReference type="Gene3D" id="2.60.40.690">
    <property type="entry name" value="Alpha-macroglobulin, receptor-binding domain"/>
    <property type="match status" value="1"/>
</dbReference>
<feature type="domain" description="Alpha-macroglobulin receptor-binding" evidence="1">
    <location>
        <begin position="265"/>
        <end position="354"/>
    </location>
</feature>
<evidence type="ECO:0000313" key="2">
    <source>
        <dbReference type="EMBL" id="GBN71239.1"/>
    </source>
</evidence>
<dbReference type="InterPro" id="IPR009048">
    <property type="entry name" value="A-macroglobulin_rcpt-bd"/>
</dbReference>
<dbReference type="Proteomes" id="UP000499080">
    <property type="component" value="Unassembled WGS sequence"/>
</dbReference>
<dbReference type="GO" id="GO:0005615">
    <property type="term" value="C:extracellular space"/>
    <property type="evidence" value="ECO:0007669"/>
    <property type="project" value="InterPro"/>
</dbReference>
<dbReference type="Gene3D" id="1.50.10.20">
    <property type="match status" value="1"/>
</dbReference>
<organism evidence="2 3">
    <name type="scientific">Araneus ventricosus</name>
    <name type="common">Orbweaver spider</name>
    <name type="synonym">Epeira ventricosa</name>
    <dbReference type="NCBI Taxonomy" id="182803"/>
    <lineage>
        <taxon>Eukaryota</taxon>
        <taxon>Metazoa</taxon>
        <taxon>Ecdysozoa</taxon>
        <taxon>Arthropoda</taxon>
        <taxon>Chelicerata</taxon>
        <taxon>Arachnida</taxon>
        <taxon>Araneae</taxon>
        <taxon>Araneomorphae</taxon>
        <taxon>Entelegynae</taxon>
        <taxon>Araneoidea</taxon>
        <taxon>Araneidae</taxon>
        <taxon>Araneus</taxon>
    </lineage>
</organism>
<dbReference type="SUPFAM" id="SSF48239">
    <property type="entry name" value="Terpenoid cyclases/Protein prenyltransferases"/>
    <property type="match status" value="1"/>
</dbReference>
<gene>
    <name evidence="2" type="primary">Mug1_1</name>
    <name evidence="2" type="ORF">AVEN_1759_1</name>
</gene>
<dbReference type="PANTHER" id="PTHR11412">
    <property type="entry name" value="MACROGLOBULIN / COMPLEMENT"/>
    <property type="match status" value="1"/>
</dbReference>
<dbReference type="InterPro" id="IPR011626">
    <property type="entry name" value="Alpha-macroglobulin_TED"/>
</dbReference>
<dbReference type="PANTHER" id="PTHR11412:SF171">
    <property type="entry name" value="PREGNANCY ZONE PROTEIN-LIKE PROTEIN"/>
    <property type="match status" value="1"/>
</dbReference>
<proteinExistence type="predicted"/>
<dbReference type="Pfam" id="PF07678">
    <property type="entry name" value="TED_complement"/>
    <property type="match status" value="1"/>
</dbReference>
<sequence>MLFISKLSVFQGGLEEDKKNGSITSYVLASLVISNYQNKTIIGNALTCLSKNPPSTPYETFLYAYAEALAGQKIAAQKLIKNIRPLAMKDGGLQYYRNPNGTKSLDVETAAYAVLANLQLGNSKSVVLPLVRYLSTNLNPSGGFYSTQDTVVGLDALSKFAKLVYSDTLDISVSISGGLNEQVEINEDNKLLVQRNIVSQIPSELDIEATGSGCGLLQTSLRYNTVTPPEEKYFNLQVTGGCTSPDCKQRKITTVVRYTPEGRKSGMSVVQIKMITGTVAVKDSLNQLTSDPSNKILRADVDNNQVNVYFTEISNDAQEFTFDVEEIVEVENPQPGIAKVFDYYAPEYSTSTTYAFGN</sequence>
<comment type="caution">
    <text evidence="2">The sequence shown here is derived from an EMBL/GenBank/DDBJ whole genome shotgun (WGS) entry which is preliminary data.</text>
</comment>
<reference evidence="2 3" key="1">
    <citation type="journal article" date="2019" name="Sci. Rep.">
        <title>Orb-weaving spider Araneus ventricosus genome elucidates the spidroin gene catalogue.</title>
        <authorList>
            <person name="Kono N."/>
            <person name="Nakamura H."/>
            <person name="Ohtoshi R."/>
            <person name="Moran D.A.P."/>
            <person name="Shinohara A."/>
            <person name="Yoshida Y."/>
            <person name="Fujiwara M."/>
            <person name="Mori M."/>
            <person name="Tomita M."/>
            <person name="Arakawa K."/>
        </authorList>
    </citation>
    <scope>NUCLEOTIDE SEQUENCE [LARGE SCALE GENOMIC DNA]</scope>
</reference>
<protein>
    <submittedName>
        <fullName evidence="2">Murinoglobulin-1</fullName>
    </submittedName>
</protein>
<keyword evidence="3" id="KW-1185">Reference proteome</keyword>